<feature type="transmembrane region" description="Helical" evidence="8">
    <location>
        <begin position="201"/>
        <end position="224"/>
    </location>
</feature>
<keyword evidence="3" id="KW-1003">Cell membrane</keyword>
<evidence type="ECO:0000256" key="6">
    <source>
        <dbReference type="ARBA" id="ARBA00022989"/>
    </source>
</evidence>
<sequence length="277" mass="30624">MELKTARARGRKTAWSPLRIALCVWACLAFLFLMAPLAIVFPISFSSSAYLQFPPPGWSLRWYEAYIDDFTWMSSTFRSLKIAACATVLSVVLGTLLSFSLVRGRYPGKSLVNQISILPLIIPTIIYSIAVYGLFSQWRLIGHWQAIVLAHTVHAIPFVVIIVSAALRTYDISYEHAAMNLGASRAMAIWRVTLPQIRPSLISATFLAFISSFDELVIAMFLGGSNMTLPKKMFDNIMNEIDPTIAAVSVIQIALVTIILVLVSKFGAGATPAKYKQ</sequence>
<evidence type="ECO:0000313" key="11">
    <source>
        <dbReference type="Proteomes" id="UP000559809"/>
    </source>
</evidence>
<dbReference type="CDD" id="cd06261">
    <property type="entry name" value="TM_PBP2"/>
    <property type="match status" value="1"/>
</dbReference>
<evidence type="ECO:0000313" key="10">
    <source>
        <dbReference type="EMBL" id="NYT49737.1"/>
    </source>
</evidence>
<keyword evidence="11" id="KW-1185">Reference proteome</keyword>
<feature type="transmembrane region" description="Helical" evidence="8">
    <location>
        <begin position="244"/>
        <end position="268"/>
    </location>
</feature>
<dbReference type="PROSITE" id="PS50928">
    <property type="entry name" value="ABC_TM1"/>
    <property type="match status" value="1"/>
</dbReference>
<evidence type="ECO:0000256" key="3">
    <source>
        <dbReference type="ARBA" id="ARBA00022475"/>
    </source>
</evidence>
<dbReference type="PANTHER" id="PTHR43357">
    <property type="entry name" value="INNER MEMBRANE ABC TRANSPORTER PERMEASE PROTEIN YDCV"/>
    <property type="match status" value="1"/>
</dbReference>
<feature type="transmembrane region" description="Helical" evidence="8">
    <location>
        <begin position="80"/>
        <end position="102"/>
    </location>
</feature>
<keyword evidence="4" id="KW-0997">Cell inner membrane</keyword>
<comment type="subcellular location">
    <subcellularLocation>
        <location evidence="1">Cell inner membrane</location>
        <topology evidence="1">Multi-pass membrane protein</topology>
    </subcellularLocation>
    <subcellularLocation>
        <location evidence="8">Cell membrane</location>
        <topology evidence="8">Multi-pass membrane protein</topology>
    </subcellularLocation>
</comment>
<dbReference type="InterPro" id="IPR035906">
    <property type="entry name" value="MetI-like_sf"/>
</dbReference>
<dbReference type="EMBL" id="JACCEM010000005">
    <property type="protein sequence ID" value="NYT49737.1"/>
    <property type="molecule type" value="Genomic_DNA"/>
</dbReference>
<dbReference type="InterPro" id="IPR000515">
    <property type="entry name" value="MetI-like"/>
</dbReference>
<comment type="caution">
    <text evidence="10">The sequence shown here is derived from an EMBL/GenBank/DDBJ whole genome shotgun (WGS) entry which is preliminary data.</text>
</comment>
<keyword evidence="2 8" id="KW-0813">Transport</keyword>
<feature type="domain" description="ABC transmembrane type-1" evidence="9">
    <location>
        <begin position="76"/>
        <end position="263"/>
    </location>
</feature>
<keyword evidence="5 8" id="KW-0812">Transmembrane</keyword>
<dbReference type="PANTHER" id="PTHR43357:SF4">
    <property type="entry name" value="INNER MEMBRANE ABC TRANSPORTER PERMEASE PROTEIN YDCV"/>
    <property type="match status" value="1"/>
</dbReference>
<proteinExistence type="inferred from homology"/>
<protein>
    <submittedName>
        <fullName evidence="10">ABC transporter permease</fullName>
    </submittedName>
</protein>
<evidence type="ECO:0000256" key="7">
    <source>
        <dbReference type="ARBA" id="ARBA00023136"/>
    </source>
</evidence>
<organism evidence="10 11">
    <name type="scientific">Parapusillimonas granuli</name>
    <dbReference type="NCBI Taxonomy" id="380911"/>
    <lineage>
        <taxon>Bacteria</taxon>
        <taxon>Pseudomonadati</taxon>
        <taxon>Pseudomonadota</taxon>
        <taxon>Betaproteobacteria</taxon>
        <taxon>Burkholderiales</taxon>
        <taxon>Alcaligenaceae</taxon>
        <taxon>Parapusillimonas</taxon>
    </lineage>
</organism>
<evidence type="ECO:0000256" key="4">
    <source>
        <dbReference type="ARBA" id="ARBA00022519"/>
    </source>
</evidence>
<accession>A0A853G085</accession>
<evidence type="ECO:0000256" key="2">
    <source>
        <dbReference type="ARBA" id="ARBA00022448"/>
    </source>
</evidence>
<evidence type="ECO:0000256" key="5">
    <source>
        <dbReference type="ARBA" id="ARBA00022692"/>
    </source>
</evidence>
<name>A0A853G085_9BURK</name>
<evidence type="ECO:0000256" key="8">
    <source>
        <dbReference type="RuleBase" id="RU363032"/>
    </source>
</evidence>
<dbReference type="RefSeq" id="WP_180155047.1">
    <property type="nucleotide sequence ID" value="NZ_JACCEM010000005.1"/>
</dbReference>
<dbReference type="Gene3D" id="1.10.3720.10">
    <property type="entry name" value="MetI-like"/>
    <property type="match status" value="1"/>
</dbReference>
<feature type="transmembrane region" description="Helical" evidence="8">
    <location>
        <begin position="147"/>
        <end position="167"/>
    </location>
</feature>
<reference evidence="10 11" key="1">
    <citation type="submission" date="2020-07" db="EMBL/GenBank/DDBJ databases">
        <title>Taxonomic revisions and descriptions of new bacterial species based on genomic comparisons in the high-G+C-content subgroup of the family Alcaligenaceae.</title>
        <authorList>
            <person name="Szabo A."/>
            <person name="Felfoldi T."/>
        </authorList>
    </citation>
    <scope>NUCLEOTIDE SEQUENCE [LARGE SCALE GENOMIC DNA]</scope>
    <source>
        <strain evidence="10 11">LMG 24012</strain>
    </source>
</reference>
<dbReference type="GO" id="GO:0005886">
    <property type="term" value="C:plasma membrane"/>
    <property type="evidence" value="ECO:0007669"/>
    <property type="project" value="UniProtKB-SubCell"/>
</dbReference>
<keyword evidence="6 8" id="KW-1133">Transmembrane helix</keyword>
<keyword evidence="7 8" id="KW-0472">Membrane</keyword>
<gene>
    <name evidence="10" type="ORF">H0A72_10510</name>
</gene>
<dbReference type="GO" id="GO:0055085">
    <property type="term" value="P:transmembrane transport"/>
    <property type="evidence" value="ECO:0007669"/>
    <property type="project" value="InterPro"/>
</dbReference>
<feature type="transmembrane region" description="Helical" evidence="8">
    <location>
        <begin position="20"/>
        <end position="45"/>
    </location>
</feature>
<comment type="similarity">
    <text evidence="8">Belongs to the binding-protein-dependent transport system permease family.</text>
</comment>
<evidence type="ECO:0000256" key="1">
    <source>
        <dbReference type="ARBA" id="ARBA00004429"/>
    </source>
</evidence>
<dbReference type="AlphaFoldDB" id="A0A853G085"/>
<dbReference type="Pfam" id="PF00528">
    <property type="entry name" value="BPD_transp_1"/>
    <property type="match status" value="1"/>
</dbReference>
<feature type="transmembrane region" description="Helical" evidence="8">
    <location>
        <begin position="114"/>
        <end position="135"/>
    </location>
</feature>
<evidence type="ECO:0000259" key="9">
    <source>
        <dbReference type="PROSITE" id="PS50928"/>
    </source>
</evidence>
<dbReference type="SUPFAM" id="SSF161098">
    <property type="entry name" value="MetI-like"/>
    <property type="match status" value="1"/>
</dbReference>
<dbReference type="Proteomes" id="UP000559809">
    <property type="component" value="Unassembled WGS sequence"/>
</dbReference>